<name>A0ABY6NFM5_RALSL</name>
<dbReference type="EMBL" id="CP085043">
    <property type="protein sequence ID" value="UZF16113.1"/>
    <property type="molecule type" value="Genomic_DNA"/>
</dbReference>
<reference evidence="1" key="1">
    <citation type="submission" date="2021-10" db="EMBL/GenBank/DDBJ databases">
        <title>Complete genome sequences of five Ralstonia solancearum strains isolated from sunflower.</title>
        <authorList>
            <person name="She X."/>
            <person name="He Z."/>
        </authorList>
    </citation>
    <scope>NUCLEOTIDE SEQUENCE</scope>
    <source>
        <strain evidence="1">RS638</strain>
    </source>
</reference>
<proteinExistence type="predicted"/>
<protein>
    <submittedName>
        <fullName evidence="1">Uncharacterized protein</fullName>
    </submittedName>
</protein>
<organism evidence="1">
    <name type="scientific">Ralstonia solanacearum</name>
    <name type="common">Pseudomonas solanacearum</name>
    <dbReference type="NCBI Taxonomy" id="305"/>
    <lineage>
        <taxon>Bacteria</taxon>
        <taxon>Pseudomonadati</taxon>
        <taxon>Pseudomonadota</taxon>
        <taxon>Betaproteobacteria</taxon>
        <taxon>Burkholderiales</taxon>
        <taxon>Burkholderiaceae</taxon>
        <taxon>Ralstonia</taxon>
        <taxon>Ralstonia solanacearum species complex</taxon>
    </lineage>
</organism>
<evidence type="ECO:0000313" key="1">
    <source>
        <dbReference type="EMBL" id="UZF16113.1"/>
    </source>
</evidence>
<accession>A0ABY6NFM5</accession>
<gene>
    <name evidence="1" type="ORF">LH706_06640</name>
</gene>
<sequence>MNHNESNTNEIELPSDFKHALVQLCFEFGNEKDVLNVLIKSILEDLREQGFHIRNPKELYELEEGWGFVVGWAETIGETRLAQVFAILATVEENLPQRAFLTDLTKVELTKWSNTEEGVNFDMDVTGVFVSEQ</sequence>